<dbReference type="SUPFAM" id="SSF51338">
    <property type="entry name" value="Composite domain of metallo-dependent hydrolases"/>
    <property type="match status" value="1"/>
</dbReference>
<organism evidence="2 3">
    <name type="scientific">Shivajiella indica</name>
    <dbReference type="NCBI Taxonomy" id="872115"/>
    <lineage>
        <taxon>Bacteria</taxon>
        <taxon>Pseudomonadati</taxon>
        <taxon>Bacteroidota</taxon>
        <taxon>Cytophagia</taxon>
        <taxon>Cytophagales</taxon>
        <taxon>Cyclobacteriaceae</taxon>
        <taxon>Shivajiella</taxon>
    </lineage>
</organism>
<dbReference type="InterPro" id="IPR032466">
    <property type="entry name" value="Metal_Hydrolase"/>
</dbReference>
<dbReference type="Gene3D" id="1.20.58.520">
    <property type="entry name" value="Amidohydrolase"/>
    <property type="match status" value="1"/>
</dbReference>
<sequence>MPLFRTIAILIFAITHPFSLNGQTYMIKSVNVIEVESGKIKPNQEILIENGRIKMIGVGLIVDDLTIDSFFDGTNKFLIPGLFDMHAHLGPESWLKMYLHYGITGVRIMAGNDKLLELRDSLSLVMQPNPSLYISSCLIDGNPPLWGDQQIGPVVESNTDINPILDDLLKKGYKELKVYNRLPSDQYEKILQYAEKNNLRVSGHIPYNLGNNSFPDPRHHSVEHMDGFVQYAKQNSFLWDSIGVEELQRTSLYNDLVIEDFEEISNRIKSNGIWICPTLSLYGNIGNDLIRELIAQNEFKEELAGIFGFWRTLERLKGEFNLKYTVHSSILSAYFKDFSERILAGTDSPNPYNPPGQALHFELIHLAEAGFSNAQILKIATLNAASYLNLESELGSIEEGKIADMVLLNQNPLEKIQATQDIYQVFKNGKPVLNN</sequence>
<dbReference type="Gene3D" id="3.30.110.90">
    <property type="entry name" value="Amidohydrolase"/>
    <property type="match status" value="1"/>
</dbReference>
<evidence type="ECO:0000313" key="2">
    <source>
        <dbReference type="EMBL" id="MFD2200906.1"/>
    </source>
</evidence>
<evidence type="ECO:0000259" key="1">
    <source>
        <dbReference type="Pfam" id="PF01979"/>
    </source>
</evidence>
<evidence type="ECO:0000313" key="3">
    <source>
        <dbReference type="Proteomes" id="UP001597414"/>
    </source>
</evidence>
<feature type="domain" description="Amidohydrolase-related" evidence="1">
    <location>
        <begin position="77"/>
        <end position="432"/>
    </location>
</feature>
<dbReference type="Gene3D" id="3.40.50.10910">
    <property type="entry name" value="Amidohydrolase"/>
    <property type="match status" value="1"/>
</dbReference>
<reference evidence="3" key="1">
    <citation type="journal article" date="2019" name="Int. J. Syst. Evol. Microbiol.">
        <title>The Global Catalogue of Microorganisms (GCM) 10K type strain sequencing project: providing services to taxonomists for standard genome sequencing and annotation.</title>
        <authorList>
            <consortium name="The Broad Institute Genomics Platform"/>
            <consortium name="The Broad Institute Genome Sequencing Center for Infectious Disease"/>
            <person name="Wu L."/>
            <person name="Ma J."/>
        </authorList>
    </citation>
    <scope>NUCLEOTIDE SEQUENCE [LARGE SCALE GENOMIC DNA]</scope>
    <source>
        <strain evidence="3">KCTC 19812</strain>
    </source>
</reference>
<dbReference type="InterPro" id="IPR006680">
    <property type="entry name" value="Amidohydro-rel"/>
</dbReference>
<dbReference type="SUPFAM" id="SSF51556">
    <property type="entry name" value="Metallo-dependent hydrolases"/>
    <property type="match status" value="1"/>
</dbReference>
<dbReference type="EMBL" id="JBHUIV010000010">
    <property type="protein sequence ID" value="MFD2200906.1"/>
    <property type="molecule type" value="Genomic_DNA"/>
</dbReference>
<accession>A0ABW5B674</accession>
<proteinExistence type="predicted"/>
<dbReference type="PANTHER" id="PTHR43135">
    <property type="entry name" value="ALPHA-D-RIBOSE 1-METHYLPHOSPHONATE 5-TRIPHOSPHATE DIPHOSPHATASE"/>
    <property type="match status" value="1"/>
</dbReference>
<dbReference type="Proteomes" id="UP001597414">
    <property type="component" value="Unassembled WGS sequence"/>
</dbReference>
<dbReference type="Pfam" id="PF01979">
    <property type="entry name" value="Amidohydro_1"/>
    <property type="match status" value="1"/>
</dbReference>
<protein>
    <submittedName>
        <fullName evidence="2">Amidohydrolase family protein</fullName>
    </submittedName>
</protein>
<dbReference type="InterPro" id="IPR051781">
    <property type="entry name" value="Metallo-dep_Hydrolase"/>
</dbReference>
<gene>
    <name evidence="2" type="ORF">ACFSKV_04960</name>
</gene>
<dbReference type="PANTHER" id="PTHR43135:SF3">
    <property type="entry name" value="ALPHA-D-RIBOSE 1-METHYLPHOSPHONATE 5-TRIPHOSPHATE DIPHOSPHATASE"/>
    <property type="match status" value="1"/>
</dbReference>
<dbReference type="RefSeq" id="WP_380800783.1">
    <property type="nucleotide sequence ID" value="NZ_JBHUIV010000010.1"/>
</dbReference>
<dbReference type="Gene3D" id="2.30.40.10">
    <property type="entry name" value="Urease, subunit C, domain 1"/>
    <property type="match status" value="1"/>
</dbReference>
<comment type="caution">
    <text evidence="2">The sequence shown here is derived from an EMBL/GenBank/DDBJ whole genome shotgun (WGS) entry which is preliminary data.</text>
</comment>
<name>A0ABW5B674_9BACT</name>
<dbReference type="InterPro" id="IPR011059">
    <property type="entry name" value="Metal-dep_hydrolase_composite"/>
</dbReference>
<keyword evidence="3" id="KW-1185">Reference proteome</keyword>